<dbReference type="EMBL" id="CP045810">
    <property type="protein sequence ID" value="QHN38908.1"/>
    <property type="molecule type" value="Genomic_DNA"/>
</dbReference>
<accession>A0A857KHM9</accession>
<evidence type="ECO:0000313" key="1">
    <source>
        <dbReference type="EMBL" id="QHN38908.1"/>
    </source>
</evidence>
<dbReference type="AlphaFoldDB" id="A0A857KHM9"/>
<reference evidence="1" key="1">
    <citation type="journal article" date="2021" name="Nat. Microbiol.">
        <title>Cocultivation of an ultrasmall environmental parasitic bacterium with lytic ability against bacteria associated with wastewater foams.</title>
        <authorList>
            <person name="Batinovic S."/>
            <person name="Rose J.J.A."/>
            <person name="Ratcliffe J."/>
            <person name="Seviour R.J."/>
            <person name="Petrovski S."/>
        </authorList>
    </citation>
    <scope>NUCLEOTIDE SEQUENCE</scope>
    <source>
        <strain evidence="1">CON44</strain>
    </source>
</reference>
<gene>
    <name evidence="1" type="ORF">GII30_06750</name>
</gene>
<dbReference type="RefSeq" id="WP_040514850.1">
    <property type="nucleotide sequence ID" value="NZ_CP045804.1"/>
</dbReference>
<sequence length="134" mass="14179">MATSVGRARPADTEWVAAFGVAAVGVACVRSPATIEDGPILCPFRLITGLSCPGCGLTRSWVYTMHGDWAAAFGANIFGPLLIAAVVVLAAVVVGRRIRRRPPPALEAIARHRVTYAVLGVWLVYAVVRLIGEI</sequence>
<dbReference type="PROSITE" id="PS51257">
    <property type="entry name" value="PROKAR_LIPOPROTEIN"/>
    <property type="match status" value="1"/>
</dbReference>
<proteinExistence type="predicted"/>
<protein>
    <submittedName>
        <fullName evidence="1">DUF2752 domain-containing protein</fullName>
    </submittedName>
</protein>
<name>A0A857KHM9_9ACTN</name>
<organism evidence="1">
    <name type="scientific">Gordonia amarae</name>
    <dbReference type="NCBI Taxonomy" id="36821"/>
    <lineage>
        <taxon>Bacteria</taxon>
        <taxon>Bacillati</taxon>
        <taxon>Actinomycetota</taxon>
        <taxon>Actinomycetes</taxon>
        <taxon>Mycobacteriales</taxon>
        <taxon>Gordoniaceae</taxon>
        <taxon>Gordonia</taxon>
    </lineage>
</organism>
<dbReference type="InterPro" id="IPR021215">
    <property type="entry name" value="DUF2752"/>
</dbReference>
<dbReference type="Pfam" id="PF10825">
    <property type="entry name" value="DUF2752"/>
    <property type="match status" value="1"/>
</dbReference>